<dbReference type="Gene3D" id="3.40.50.1000">
    <property type="entry name" value="HAD superfamily/HAD-like"/>
    <property type="match status" value="1"/>
</dbReference>
<keyword evidence="2" id="KW-1185">Reference proteome</keyword>
<dbReference type="EMBL" id="JAUOTP010000003">
    <property type="protein sequence ID" value="MDO6414121.1"/>
    <property type="molecule type" value="Genomic_DNA"/>
</dbReference>
<evidence type="ECO:0008006" key="3">
    <source>
        <dbReference type="Google" id="ProtNLM"/>
    </source>
</evidence>
<reference evidence="1" key="1">
    <citation type="submission" date="2023-07" db="EMBL/GenBank/DDBJ databases">
        <authorList>
            <person name="Kim M."/>
        </authorList>
    </citation>
    <scope>NUCLEOTIDE SEQUENCE</scope>
    <source>
        <strain evidence="1">BIUV-7</strain>
    </source>
</reference>
<dbReference type="RefSeq" id="WP_303541084.1">
    <property type="nucleotide sequence ID" value="NZ_JAUOTP010000003.1"/>
</dbReference>
<protein>
    <recommendedName>
        <fullName evidence="3">Phosphoglycolate phosphatase</fullName>
    </recommendedName>
</protein>
<proteinExistence type="predicted"/>
<comment type="caution">
    <text evidence="1">The sequence shown here is derived from an EMBL/GenBank/DDBJ whole genome shotgun (WGS) entry which is preliminary data.</text>
</comment>
<dbReference type="InterPro" id="IPR023214">
    <property type="entry name" value="HAD_sf"/>
</dbReference>
<evidence type="ECO:0000313" key="1">
    <source>
        <dbReference type="EMBL" id="MDO6414121.1"/>
    </source>
</evidence>
<organism evidence="1 2">
    <name type="scientific">Sphingomonas natans</name>
    <dbReference type="NCBI Taxonomy" id="3063330"/>
    <lineage>
        <taxon>Bacteria</taxon>
        <taxon>Pseudomonadati</taxon>
        <taxon>Pseudomonadota</taxon>
        <taxon>Alphaproteobacteria</taxon>
        <taxon>Sphingomonadales</taxon>
        <taxon>Sphingomonadaceae</taxon>
        <taxon>Sphingomonas</taxon>
    </lineage>
</organism>
<accession>A0ABT8Y722</accession>
<evidence type="ECO:0000313" key="2">
    <source>
        <dbReference type="Proteomes" id="UP001169764"/>
    </source>
</evidence>
<sequence>MLAVRNLRLVKQVALEKIFFLKADEVLVVGDPPYDTEAAAKRGIAAVGLRSGSFSAQSLFEAGAIELYDDVAALLRDYTNSAFAAASVFG</sequence>
<dbReference type="InterPro" id="IPR036412">
    <property type="entry name" value="HAD-like_sf"/>
</dbReference>
<dbReference type="SUPFAM" id="SSF56784">
    <property type="entry name" value="HAD-like"/>
    <property type="match status" value="1"/>
</dbReference>
<gene>
    <name evidence="1" type="ORF">Q4F19_06990</name>
</gene>
<name>A0ABT8Y722_9SPHN</name>
<dbReference type="Proteomes" id="UP001169764">
    <property type="component" value="Unassembled WGS sequence"/>
</dbReference>